<sequence length="211" mass="24355">MAKWATLLNLRGTYTSPPFPIPLTSDGVVSSMDWQADVPEGTQLVIQTRYQVGNQDWSPWQTCTAKAEIPGLDNLPPFHQVTLMYRITMWSDSYEVSPSLHQLQFKMKPVIIFDNQGDQHCRPELWITKVNQGDLTITNLSSAQPPFTFTQLLDEEQLYINNEQQHIETDLPVVYRYKDFNDNYLSLPPGKNILHVEGQADLSLRYQYTYL</sequence>
<dbReference type="Pfam" id="PF20753">
    <property type="entry name" value="DUF6558_C"/>
    <property type="match status" value="1"/>
</dbReference>
<evidence type="ECO:0000313" key="3">
    <source>
        <dbReference type="Proteomes" id="UP001519272"/>
    </source>
</evidence>
<comment type="caution">
    <text evidence="2">The sequence shown here is derived from an EMBL/GenBank/DDBJ whole genome shotgun (WGS) entry which is preliminary data.</text>
</comment>
<organism evidence="2 3">
    <name type="scientific">Paenibacillus turicensis</name>
    <dbReference type="NCBI Taxonomy" id="160487"/>
    <lineage>
        <taxon>Bacteria</taxon>
        <taxon>Bacillati</taxon>
        <taxon>Bacillota</taxon>
        <taxon>Bacilli</taxon>
        <taxon>Bacillales</taxon>
        <taxon>Paenibacillaceae</taxon>
        <taxon>Paenibacillus</taxon>
    </lineage>
</organism>
<feature type="domain" description="Phage tail-like C-terminal" evidence="1">
    <location>
        <begin position="116"/>
        <end position="206"/>
    </location>
</feature>
<accession>A0ABS4FVZ2</accession>
<dbReference type="EMBL" id="JAGGKG010000017">
    <property type="protein sequence ID" value="MBP1906684.1"/>
    <property type="molecule type" value="Genomic_DNA"/>
</dbReference>
<dbReference type="InterPro" id="IPR048276">
    <property type="entry name" value="Phage_tail-like_C"/>
</dbReference>
<evidence type="ECO:0000259" key="1">
    <source>
        <dbReference type="Pfam" id="PF20753"/>
    </source>
</evidence>
<dbReference type="Proteomes" id="UP001519272">
    <property type="component" value="Unassembled WGS sequence"/>
</dbReference>
<dbReference type="RefSeq" id="WP_210090277.1">
    <property type="nucleotide sequence ID" value="NZ_JAGGKG010000017.1"/>
</dbReference>
<gene>
    <name evidence="2" type="ORF">J2Z32_003348</name>
</gene>
<keyword evidence="3" id="KW-1185">Reference proteome</keyword>
<evidence type="ECO:0000313" key="2">
    <source>
        <dbReference type="EMBL" id="MBP1906684.1"/>
    </source>
</evidence>
<proteinExistence type="predicted"/>
<name>A0ABS4FVZ2_9BACL</name>
<protein>
    <recommendedName>
        <fullName evidence="1">Phage tail-like C-terminal domain-containing protein</fullName>
    </recommendedName>
</protein>
<reference evidence="2 3" key="1">
    <citation type="submission" date="2021-03" db="EMBL/GenBank/DDBJ databases">
        <title>Genomic Encyclopedia of Type Strains, Phase IV (KMG-IV): sequencing the most valuable type-strain genomes for metagenomic binning, comparative biology and taxonomic classification.</title>
        <authorList>
            <person name="Goeker M."/>
        </authorList>
    </citation>
    <scope>NUCLEOTIDE SEQUENCE [LARGE SCALE GENOMIC DNA]</scope>
    <source>
        <strain evidence="2 3">DSM 14349</strain>
    </source>
</reference>